<dbReference type="GO" id="GO:0019287">
    <property type="term" value="P:isopentenyl diphosphate biosynthetic process, mevalonate pathway"/>
    <property type="evidence" value="ECO:0007669"/>
    <property type="project" value="InterPro"/>
</dbReference>
<feature type="domain" description="Mvd1 C-terminal" evidence="8">
    <location>
        <begin position="184"/>
        <end position="310"/>
    </location>
</feature>
<dbReference type="Proteomes" id="UP000273158">
    <property type="component" value="Unassembled WGS sequence"/>
</dbReference>
<dbReference type="GO" id="GO:0005829">
    <property type="term" value="C:cytosol"/>
    <property type="evidence" value="ECO:0007669"/>
    <property type="project" value="InterPro"/>
</dbReference>
<evidence type="ECO:0000256" key="1">
    <source>
        <dbReference type="ARBA" id="ARBA00008831"/>
    </source>
</evidence>
<evidence type="ECO:0000256" key="2">
    <source>
        <dbReference type="ARBA" id="ARBA00012296"/>
    </source>
</evidence>
<keyword evidence="4" id="KW-0547">Nucleotide-binding</keyword>
<dbReference type="InterPro" id="IPR029765">
    <property type="entry name" value="Mev_diP_decarb"/>
</dbReference>
<dbReference type="Gene3D" id="3.30.70.890">
    <property type="entry name" value="GHMP kinase, C-terminal domain"/>
    <property type="match status" value="1"/>
</dbReference>
<comment type="caution">
    <text evidence="10">The sequence shown here is derived from an EMBL/GenBank/DDBJ whole genome shotgun (WGS) entry which is preliminary data.</text>
</comment>
<evidence type="ECO:0000313" key="10">
    <source>
        <dbReference type="EMBL" id="RLK49196.1"/>
    </source>
</evidence>
<dbReference type="FunFam" id="3.30.230.10:FF:000072">
    <property type="entry name" value="Diphosphomevalonate decarboxylase"/>
    <property type="match status" value="1"/>
</dbReference>
<dbReference type="Gene3D" id="3.30.230.10">
    <property type="match status" value="1"/>
</dbReference>
<protein>
    <recommendedName>
        <fullName evidence="2">diphosphomevalonate decarboxylase</fullName>
        <ecNumber evidence="2">4.1.1.33</ecNumber>
    </recommendedName>
</protein>
<evidence type="ECO:0000259" key="8">
    <source>
        <dbReference type="Pfam" id="PF18376"/>
    </source>
</evidence>
<dbReference type="InterPro" id="IPR020568">
    <property type="entry name" value="Ribosomal_Su5_D2-typ_SF"/>
</dbReference>
<comment type="similarity">
    <text evidence="1">Belongs to the diphosphomevalonate decarboxylase family.</text>
</comment>
<sequence length="335" mass="34621">MTVPIDLPAEPGAEATARAHPNIALVKYWGKADTAQNLPATGSLSMTLDIFPTTTTVRLDGALPADRVVLNAAERTGVVADRVVRLLDEVRALAGSSIRAHVTSINTVPSAAGLASSASGFAALATAAASAYGLDLDARALSRLARRGSGSAARSIVPRFAVWHAGTDAQSFAEEVAAPDLAMVVATVDAREKSVSSRDAMKRTVLTSPFYPAWVDSTAQSLEAALAACRDGDAERLGRITETNALRMHAVIQSCDPPIRYLSPTSVALFDRAAELRADGIAAYATADAGPNVVLLCAADAAETVRDRVADLAEAVVARPGPGAMLLPASERVAG</sequence>
<dbReference type="Pfam" id="PF18376">
    <property type="entry name" value="MDD_C"/>
    <property type="match status" value="1"/>
</dbReference>
<dbReference type="InterPro" id="IPR041431">
    <property type="entry name" value="Mvd1_C"/>
</dbReference>
<gene>
    <name evidence="10" type="ORF">C7474_1331</name>
</gene>
<reference evidence="10 11" key="1">
    <citation type="journal article" date="2015" name="Stand. Genomic Sci.">
        <title>Genomic Encyclopedia of Bacterial and Archaeal Type Strains, Phase III: the genomes of soil and plant-associated and newly described type strains.</title>
        <authorList>
            <person name="Whitman W.B."/>
            <person name="Woyke T."/>
            <person name="Klenk H.P."/>
            <person name="Zhou Y."/>
            <person name="Lilburn T.G."/>
            <person name="Beck B.J."/>
            <person name="De Vos P."/>
            <person name="Vandamme P."/>
            <person name="Eisen J.A."/>
            <person name="Garrity G."/>
            <person name="Hugenholtz P."/>
            <person name="Kyrpides N.C."/>
        </authorList>
    </citation>
    <scope>NUCLEOTIDE SEQUENCE [LARGE SCALE GENOMIC DNA]</scope>
    <source>
        <strain evidence="10 11">S2T63</strain>
    </source>
</reference>
<feature type="domain" description="Diphosphomevalonate decarboxylase-like N-terminal" evidence="9">
    <location>
        <begin position="19"/>
        <end position="171"/>
    </location>
</feature>
<keyword evidence="6" id="KW-0443">Lipid metabolism</keyword>
<organism evidence="10 11">
    <name type="scientific">Microbacterium telephonicum</name>
    <dbReference type="NCBI Taxonomy" id="1714841"/>
    <lineage>
        <taxon>Bacteria</taxon>
        <taxon>Bacillati</taxon>
        <taxon>Actinomycetota</taxon>
        <taxon>Actinomycetes</taxon>
        <taxon>Micrococcales</taxon>
        <taxon>Microbacteriaceae</taxon>
        <taxon>Microbacterium</taxon>
    </lineage>
</organism>
<evidence type="ECO:0000313" key="11">
    <source>
        <dbReference type="Proteomes" id="UP000273158"/>
    </source>
</evidence>
<dbReference type="GO" id="GO:0005524">
    <property type="term" value="F:ATP binding"/>
    <property type="evidence" value="ECO:0007669"/>
    <property type="project" value="UniProtKB-KW"/>
</dbReference>
<evidence type="ECO:0000256" key="4">
    <source>
        <dbReference type="ARBA" id="ARBA00022741"/>
    </source>
</evidence>
<evidence type="ECO:0000256" key="3">
    <source>
        <dbReference type="ARBA" id="ARBA00022516"/>
    </source>
</evidence>
<evidence type="ECO:0000256" key="5">
    <source>
        <dbReference type="ARBA" id="ARBA00022840"/>
    </source>
</evidence>
<dbReference type="NCBIfam" id="TIGR01240">
    <property type="entry name" value="mevDPdecarb"/>
    <property type="match status" value="1"/>
</dbReference>
<dbReference type="EC" id="4.1.1.33" evidence="2"/>
<dbReference type="Pfam" id="PF22700">
    <property type="entry name" value="MVD-like_N"/>
    <property type="match status" value="1"/>
</dbReference>
<proteinExistence type="inferred from homology"/>
<keyword evidence="7" id="KW-0456">Lyase</keyword>
<dbReference type="PANTHER" id="PTHR10977:SF3">
    <property type="entry name" value="DIPHOSPHOMEVALONATE DECARBOXYLASE"/>
    <property type="match status" value="1"/>
</dbReference>
<dbReference type="GO" id="GO:0004163">
    <property type="term" value="F:diphosphomevalonate decarboxylase activity"/>
    <property type="evidence" value="ECO:0007669"/>
    <property type="project" value="UniProtKB-EC"/>
</dbReference>
<evidence type="ECO:0000259" key="9">
    <source>
        <dbReference type="Pfam" id="PF22700"/>
    </source>
</evidence>
<dbReference type="InterPro" id="IPR014721">
    <property type="entry name" value="Ribsml_uS5_D2-typ_fold_subgr"/>
</dbReference>
<dbReference type="RefSeq" id="WP_121058224.1">
    <property type="nucleotide sequence ID" value="NZ_RCDB01000002.1"/>
</dbReference>
<dbReference type="EMBL" id="RCDB01000002">
    <property type="protein sequence ID" value="RLK49196.1"/>
    <property type="molecule type" value="Genomic_DNA"/>
</dbReference>
<evidence type="ECO:0000256" key="6">
    <source>
        <dbReference type="ARBA" id="ARBA00023098"/>
    </source>
</evidence>
<keyword evidence="5" id="KW-0067">ATP-binding</keyword>
<dbReference type="SUPFAM" id="SSF54211">
    <property type="entry name" value="Ribosomal protein S5 domain 2-like"/>
    <property type="match status" value="1"/>
</dbReference>
<dbReference type="AlphaFoldDB" id="A0A498C3N7"/>
<accession>A0A498C3N7</accession>
<keyword evidence="3" id="KW-0444">Lipid biosynthesis</keyword>
<keyword evidence="11" id="KW-1185">Reference proteome</keyword>
<dbReference type="PIRSF" id="PIRSF015950">
    <property type="entry name" value="Mev_P_decrbx"/>
    <property type="match status" value="1"/>
</dbReference>
<evidence type="ECO:0000256" key="7">
    <source>
        <dbReference type="ARBA" id="ARBA00023239"/>
    </source>
</evidence>
<dbReference type="SUPFAM" id="SSF55060">
    <property type="entry name" value="GHMP Kinase, C-terminal domain"/>
    <property type="match status" value="1"/>
</dbReference>
<dbReference type="InterPro" id="IPR053859">
    <property type="entry name" value="MVD-like_N"/>
</dbReference>
<dbReference type="InterPro" id="IPR036554">
    <property type="entry name" value="GHMP_kinase_C_sf"/>
</dbReference>
<dbReference type="OrthoDB" id="5498344at2"/>
<name>A0A498C3N7_9MICO</name>
<dbReference type="InterPro" id="IPR005935">
    <property type="entry name" value="Mev_decarb"/>
</dbReference>
<dbReference type="PANTHER" id="PTHR10977">
    <property type="entry name" value="DIPHOSPHOMEVALONATE DECARBOXYLASE"/>
    <property type="match status" value="1"/>
</dbReference>